<dbReference type="Proteomes" id="UP000220353">
    <property type="component" value="Unassembled WGS sequence"/>
</dbReference>
<evidence type="ECO:0000256" key="3">
    <source>
        <dbReference type="ARBA" id="ARBA00023004"/>
    </source>
</evidence>
<dbReference type="InterPro" id="IPR009056">
    <property type="entry name" value="Cyt_c-like_dom"/>
</dbReference>
<evidence type="ECO:0000256" key="4">
    <source>
        <dbReference type="SAM" id="SignalP"/>
    </source>
</evidence>
<sequence length="156" mass="16918">MTIKPSFRSLLRRSAAAGSIALAAVLVGPASAHKDPVSPEQLKIYQEAFMEEVRKGDLLFHGDQATADAMGVGTSLSKTGMACAMCHPMASDTHPQSFPKFQAQMAKFATLRDMINWCIEKPNQGEKIDPESEAMKALEAYITWSNTGSVLQPGKF</sequence>
<dbReference type="SUPFAM" id="SSF46626">
    <property type="entry name" value="Cytochrome c"/>
    <property type="match status" value="1"/>
</dbReference>
<evidence type="ECO:0000256" key="1">
    <source>
        <dbReference type="ARBA" id="ARBA00022617"/>
    </source>
</evidence>
<dbReference type="GO" id="GO:0020037">
    <property type="term" value="F:heme binding"/>
    <property type="evidence" value="ECO:0007669"/>
    <property type="project" value="InterPro"/>
</dbReference>
<evidence type="ECO:0000313" key="7">
    <source>
        <dbReference type="EMBL" id="PDT44698.1"/>
    </source>
</evidence>
<dbReference type="RefSeq" id="WP_037434348.1">
    <property type="nucleotide sequence ID" value="NZ_BJNI01000052.1"/>
</dbReference>
<dbReference type="Gene3D" id="1.10.760.10">
    <property type="entry name" value="Cytochrome c-like domain"/>
    <property type="match status" value="1"/>
</dbReference>
<evidence type="ECO:0000313" key="9">
    <source>
        <dbReference type="Proteomes" id="UP000466694"/>
    </source>
</evidence>
<comment type="caution">
    <text evidence="7">The sequence shown here is derived from an EMBL/GenBank/DDBJ whole genome shotgun (WGS) entry which is preliminary data.</text>
</comment>
<name>A0A2A6LQP9_RHIFR</name>
<feature type="chain" id="PRO_5036035643" description="Cytochrome c domain-containing protein" evidence="4">
    <location>
        <begin position="24"/>
        <end position="156"/>
    </location>
</feature>
<keyword evidence="3" id="KW-0408">Iron</keyword>
<dbReference type="Pfam" id="PF21342">
    <property type="entry name" value="SoxA-TsdA_cyt-c"/>
    <property type="match status" value="1"/>
</dbReference>
<evidence type="ECO:0000256" key="2">
    <source>
        <dbReference type="ARBA" id="ARBA00022723"/>
    </source>
</evidence>
<dbReference type="AlphaFoldDB" id="A0A2A6LQP9"/>
<organism evidence="7 8">
    <name type="scientific">Rhizobium fredii</name>
    <name type="common">Sinorhizobium fredii</name>
    <dbReference type="NCBI Taxonomy" id="380"/>
    <lineage>
        <taxon>Bacteria</taxon>
        <taxon>Pseudomonadati</taxon>
        <taxon>Pseudomonadota</taxon>
        <taxon>Alphaproteobacteria</taxon>
        <taxon>Hyphomicrobiales</taxon>
        <taxon>Rhizobiaceae</taxon>
        <taxon>Sinorhizobium/Ensifer group</taxon>
        <taxon>Sinorhizobium</taxon>
    </lineage>
</organism>
<reference evidence="7 8" key="2">
    <citation type="submission" date="2017-09" db="EMBL/GenBank/DDBJ databases">
        <title>Comparative genomics of rhizobia isolated from Phaseolus vulgaris in China.</title>
        <authorList>
            <person name="Tong W."/>
        </authorList>
    </citation>
    <scope>NUCLEOTIDE SEQUENCE [LARGE SCALE GENOMIC DNA]</scope>
    <source>
        <strain evidence="7 8">PCH1</strain>
    </source>
</reference>
<evidence type="ECO:0000259" key="5">
    <source>
        <dbReference type="Pfam" id="PF21342"/>
    </source>
</evidence>
<accession>A0A2A6LQP9</accession>
<feature type="signal peptide" evidence="4">
    <location>
        <begin position="1"/>
        <end position="23"/>
    </location>
</feature>
<dbReference type="GO" id="GO:0046872">
    <property type="term" value="F:metal ion binding"/>
    <property type="evidence" value="ECO:0007669"/>
    <property type="project" value="UniProtKB-KW"/>
</dbReference>
<dbReference type="InterPro" id="IPR036909">
    <property type="entry name" value="Cyt_c-like_dom_sf"/>
</dbReference>
<dbReference type="EMBL" id="NWTC01000029">
    <property type="protein sequence ID" value="PDT44698.1"/>
    <property type="molecule type" value="Genomic_DNA"/>
</dbReference>
<gene>
    <name evidence="7" type="ORF">CO661_27705</name>
    <name evidence="6" type="ORF">GHK48_03750</name>
</gene>
<reference evidence="6 9" key="1">
    <citation type="journal article" date="2013" name="Genome Biol.">
        <title>Comparative genomics of the core and accessory genomes of 48 Sinorhizobium strains comprising five genospecies.</title>
        <authorList>
            <person name="Sugawara M."/>
            <person name="Epstein B."/>
            <person name="Badgley B.D."/>
            <person name="Unno T."/>
            <person name="Xu L."/>
            <person name="Reese J."/>
            <person name="Gyaneshwar P."/>
            <person name="Denny R."/>
            <person name="Mudge J."/>
            <person name="Bharti A.K."/>
            <person name="Farmer A.D."/>
            <person name="May G.D."/>
            <person name="Woodward J.E."/>
            <person name="Medigue C."/>
            <person name="Vallenet D."/>
            <person name="Lajus A."/>
            <person name="Rouy Z."/>
            <person name="Martinez-Vaz B."/>
            <person name="Tiffin P."/>
            <person name="Young N.D."/>
            <person name="Sadowsky M.J."/>
        </authorList>
    </citation>
    <scope>NUCLEOTIDE SEQUENCE [LARGE SCALE GENOMIC DNA]</scope>
    <source>
        <strain evidence="6 9">USDA205</strain>
    </source>
</reference>
<dbReference type="Proteomes" id="UP000466694">
    <property type="component" value="Unassembled WGS sequence"/>
</dbReference>
<evidence type="ECO:0000313" key="8">
    <source>
        <dbReference type="Proteomes" id="UP000220353"/>
    </source>
</evidence>
<dbReference type="EMBL" id="WISZ01000049">
    <property type="protein sequence ID" value="MQX07461.1"/>
    <property type="molecule type" value="Genomic_DNA"/>
</dbReference>
<reference evidence="6" key="3">
    <citation type="submission" date="2019-10" db="EMBL/GenBank/DDBJ databases">
        <authorList>
            <person name="Sugawara M."/>
            <person name="Epstein B."/>
            <person name="Badgley B."/>
            <person name="Unno T."/>
            <person name="Xu L."/>
            <person name="Reese J."/>
            <person name="Gyaneshwar P."/>
            <person name="Denny R."/>
            <person name="Mudege J."/>
            <person name="Bharti A."/>
            <person name="Farmer A."/>
            <person name="May G."/>
            <person name="Woodward J."/>
            <person name="Medigue C."/>
            <person name="Vallenet D."/>
            <person name="Lajus A."/>
            <person name="Rouy Z."/>
            <person name="Martinez-Vaz B."/>
            <person name="Tiffin P."/>
            <person name="Young N."/>
            <person name="Sadowsky M."/>
        </authorList>
    </citation>
    <scope>NUCLEOTIDE SEQUENCE</scope>
    <source>
        <strain evidence="6">USDA205</strain>
    </source>
</reference>
<dbReference type="PROSITE" id="PS51318">
    <property type="entry name" value="TAT"/>
    <property type="match status" value="1"/>
</dbReference>
<keyword evidence="2" id="KW-0479">Metal-binding</keyword>
<proteinExistence type="predicted"/>
<dbReference type="InterPro" id="IPR006311">
    <property type="entry name" value="TAT_signal"/>
</dbReference>
<evidence type="ECO:0000313" key="6">
    <source>
        <dbReference type="EMBL" id="MQX07461.1"/>
    </source>
</evidence>
<feature type="domain" description="Cytochrome c" evidence="5">
    <location>
        <begin position="78"/>
        <end position="146"/>
    </location>
</feature>
<keyword evidence="1" id="KW-0349">Heme</keyword>
<dbReference type="GO" id="GO:0009055">
    <property type="term" value="F:electron transfer activity"/>
    <property type="evidence" value="ECO:0007669"/>
    <property type="project" value="InterPro"/>
</dbReference>
<keyword evidence="4" id="KW-0732">Signal</keyword>
<protein>
    <recommendedName>
        <fullName evidence="5">Cytochrome c domain-containing protein</fullName>
    </recommendedName>
</protein>